<name>A0A2V2A2N0_PSYIM</name>
<dbReference type="NCBIfam" id="TIGR02532">
    <property type="entry name" value="IV_pilin_GFxxxE"/>
    <property type="match status" value="1"/>
</dbReference>
<evidence type="ECO:0000313" key="2">
    <source>
        <dbReference type="EMBL" id="PWK12928.1"/>
    </source>
</evidence>
<proteinExistence type="predicted"/>
<keyword evidence="1" id="KW-0812">Transmembrane</keyword>
<dbReference type="Proteomes" id="UP000245655">
    <property type="component" value="Unassembled WGS sequence"/>
</dbReference>
<organism evidence="2 3">
    <name type="scientific">Psychrobacter immobilis</name>
    <dbReference type="NCBI Taxonomy" id="498"/>
    <lineage>
        <taxon>Bacteria</taxon>
        <taxon>Pseudomonadati</taxon>
        <taxon>Pseudomonadota</taxon>
        <taxon>Gammaproteobacteria</taxon>
        <taxon>Moraxellales</taxon>
        <taxon>Moraxellaceae</taxon>
        <taxon>Psychrobacter</taxon>
    </lineage>
</organism>
<sequence>MALLHKTLSSYKELSAFMLWVFTSNKHRLAQSRLILYVYHRYIVSLYKRAPNTNIRTDPSTVNRNNKGFTLVELIVTVCVLAIIVTIAAPVIRTQLARMEAKRIQSQLENSLALAKAESYIRRQNVIVCLSDTGGRCHRDSDKTLLLFIDKNDNNHFDAQVDSLVVQQSLNPKYSKLSLRVGSRRHYTKFWGDSGKPRGHFGHIKYCPIVAYNEAMYLISFNQGGIVKQKLNEDHPTECDE</sequence>
<evidence type="ECO:0000256" key="1">
    <source>
        <dbReference type="SAM" id="Phobius"/>
    </source>
</evidence>
<evidence type="ECO:0000313" key="3">
    <source>
        <dbReference type="Proteomes" id="UP000245655"/>
    </source>
</evidence>
<dbReference type="SUPFAM" id="SSF54523">
    <property type="entry name" value="Pili subunits"/>
    <property type="match status" value="1"/>
</dbReference>
<dbReference type="InterPro" id="IPR045584">
    <property type="entry name" value="Pilin-like"/>
</dbReference>
<accession>A0A2V2A2N0</accession>
<comment type="caution">
    <text evidence="2">The sequence shown here is derived from an EMBL/GenBank/DDBJ whole genome shotgun (WGS) entry which is preliminary data.</text>
</comment>
<dbReference type="GeneID" id="60255123"/>
<dbReference type="RefSeq" id="WP_228244506.1">
    <property type="nucleotide sequence ID" value="NZ_CAJGZY010000007.1"/>
</dbReference>
<protein>
    <submittedName>
        <fullName evidence="2">Type IV fimbrial biogenesis protein FimT</fullName>
    </submittedName>
</protein>
<keyword evidence="1" id="KW-0472">Membrane</keyword>
<feature type="transmembrane region" description="Helical" evidence="1">
    <location>
        <begin position="69"/>
        <end position="92"/>
    </location>
</feature>
<dbReference type="EMBL" id="QGGM01000006">
    <property type="protein sequence ID" value="PWK12928.1"/>
    <property type="molecule type" value="Genomic_DNA"/>
</dbReference>
<keyword evidence="3" id="KW-1185">Reference proteome</keyword>
<keyword evidence="1" id="KW-1133">Transmembrane helix</keyword>
<gene>
    <name evidence="2" type="ORF">C8D84_10658</name>
</gene>
<reference evidence="2 3" key="1">
    <citation type="submission" date="2018-05" db="EMBL/GenBank/DDBJ databases">
        <title>Genomic Encyclopedia of Type Strains, Phase IV (KMG-IV): sequencing the most valuable type-strain genomes for metagenomic binning, comparative biology and taxonomic classification.</title>
        <authorList>
            <person name="Goeker M."/>
        </authorList>
    </citation>
    <scope>NUCLEOTIDE SEQUENCE [LARGE SCALE GENOMIC DNA]</scope>
    <source>
        <strain evidence="2 3">DSM 7229</strain>
    </source>
</reference>
<dbReference type="AlphaFoldDB" id="A0A2V2A2N0"/>
<dbReference type="InterPro" id="IPR012902">
    <property type="entry name" value="N_methyl_site"/>
</dbReference>
<dbReference type="Pfam" id="PF07963">
    <property type="entry name" value="N_methyl"/>
    <property type="match status" value="1"/>
</dbReference>
<dbReference type="Gene3D" id="3.30.700.10">
    <property type="entry name" value="Glycoprotein, Type 4 Pilin"/>
    <property type="match status" value="1"/>
</dbReference>